<keyword evidence="1" id="KW-0678">Repressor</keyword>
<evidence type="ECO:0000256" key="3">
    <source>
        <dbReference type="ARBA" id="ARBA00022679"/>
    </source>
</evidence>
<keyword evidence="2" id="KW-1277">Toxin-antitoxin system</keyword>
<dbReference type="OrthoDB" id="9793394at2"/>
<keyword evidence="8" id="KW-1185">Reference proteome</keyword>
<gene>
    <name evidence="7" type="ORF">DFR52_102474</name>
</gene>
<evidence type="ECO:0000256" key="2">
    <source>
        <dbReference type="ARBA" id="ARBA00022649"/>
    </source>
</evidence>
<dbReference type="InterPro" id="IPR016181">
    <property type="entry name" value="Acyl_CoA_acyltransferase"/>
</dbReference>
<name>A0A317PQE8_9HYPH</name>
<dbReference type="EMBL" id="QGTR01000002">
    <property type="protein sequence ID" value="PWW01810.1"/>
    <property type="molecule type" value="Genomic_DNA"/>
</dbReference>
<dbReference type="AlphaFoldDB" id="A0A317PQE8"/>
<evidence type="ECO:0000256" key="4">
    <source>
        <dbReference type="ARBA" id="ARBA00023315"/>
    </source>
</evidence>
<accession>A0A317PQE8</accession>
<keyword evidence="3 7" id="KW-0808">Transferase</keyword>
<reference evidence="7 8" key="1">
    <citation type="submission" date="2018-05" db="EMBL/GenBank/DDBJ databases">
        <title>Genomic Encyclopedia of Type Strains, Phase IV (KMG-IV): sequencing the most valuable type-strain genomes for metagenomic binning, comparative biology and taxonomic classification.</title>
        <authorList>
            <person name="Goeker M."/>
        </authorList>
    </citation>
    <scope>NUCLEOTIDE SEQUENCE [LARGE SCALE GENOMIC DNA]</scope>
    <source>
        <strain evidence="7 8">DSM 16791</strain>
    </source>
</reference>
<evidence type="ECO:0000259" key="6">
    <source>
        <dbReference type="PROSITE" id="PS51186"/>
    </source>
</evidence>
<dbReference type="Proteomes" id="UP000246352">
    <property type="component" value="Unassembled WGS sequence"/>
</dbReference>
<evidence type="ECO:0000256" key="5">
    <source>
        <dbReference type="ARBA" id="ARBA00049880"/>
    </source>
</evidence>
<evidence type="ECO:0000313" key="8">
    <source>
        <dbReference type="Proteomes" id="UP000246352"/>
    </source>
</evidence>
<sequence>MDNYLRLTAKKHEAHDVARIWVALLPGSDAVIGLYAINAHRVETTQLEEALSRHAPAHGSIPAAYLSTFAVDRAFQGRGLGRILLIDALRRIEMASRSLAIKVVVLDILDDGDPEAMERRRRFYQRMGFQSFAGQPERMFLTVANVRASLL</sequence>
<proteinExistence type="predicted"/>
<keyword evidence="4" id="KW-0012">Acyltransferase</keyword>
<dbReference type="RefSeq" id="WP_110031570.1">
    <property type="nucleotide sequence ID" value="NZ_QGTR01000002.1"/>
</dbReference>
<dbReference type="PANTHER" id="PTHR36449:SF1">
    <property type="entry name" value="ACETYLTRANSFERASE"/>
    <property type="match status" value="1"/>
</dbReference>
<dbReference type="InterPro" id="IPR000182">
    <property type="entry name" value="GNAT_dom"/>
</dbReference>
<dbReference type="CDD" id="cd04301">
    <property type="entry name" value="NAT_SF"/>
    <property type="match status" value="1"/>
</dbReference>
<dbReference type="PROSITE" id="PS51186">
    <property type="entry name" value="GNAT"/>
    <property type="match status" value="1"/>
</dbReference>
<comment type="catalytic activity">
    <reaction evidence="5">
        <text>glycyl-tRNA(Gly) + acetyl-CoA = N-acetylglycyl-tRNA(Gly) + CoA + H(+)</text>
        <dbReference type="Rhea" id="RHEA:81867"/>
        <dbReference type="Rhea" id="RHEA-COMP:9683"/>
        <dbReference type="Rhea" id="RHEA-COMP:19766"/>
        <dbReference type="ChEBI" id="CHEBI:15378"/>
        <dbReference type="ChEBI" id="CHEBI:57287"/>
        <dbReference type="ChEBI" id="CHEBI:57288"/>
        <dbReference type="ChEBI" id="CHEBI:78522"/>
        <dbReference type="ChEBI" id="CHEBI:232036"/>
    </reaction>
</comment>
<dbReference type="Pfam" id="PF13508">
    <property type="entry name" value="Acetyltransf_7"/>
    <property type="match status" value="1"/>
</dbReference>
<organism evidence="7 8">
    <name type="scientific">Hoeflea marina</name>
    <dbReference type="NCBI Taxonomy" id="274592"/>
    <lineage>
        <taxon>Bacteria</taxon>
        <taxon>Pseudomonadati</taxon>
        <taxon>Pseudomonadota</taxon>
        <taxon>Alphaproteobacteria</taxon>
        <taxon>Hyphomicrobiales</taxon>
        <taxon>Rhizobiaceae</taxon>
        <taxon>Hoeflea</taxon>
    </lineage>
</organism>
<evidence type="ECO:0000256" key="1">
    <source>
        <dbReference type="ARBA" id="ARBA00022491"/>
    </source>
</evidence>
<evidence type="ECO:0000313" key="7">
    <source>
        <dbReference type="EMBL" id="PWW01810.1"/>
    </source>
</evidence>
<dbReference type="Gene3D" id="3.40.630.30">
    <property type="match status" value="1"/>
</dbReference>
<comment type="caution">
    <text evidence="7">The sequence shown here is derived from an EMBL/GenBank/DDBJ whole genome shotgun (WGS) entry which is preliminary data.</text>
</comment>
<dbReference type="SUPFAM" id="SSF55729">
    <property type="entry name" value="Acyl-CoA N-acyltransferases (Nat)"/>
    <property type="match status" value="1"/>
</dbReference>
<protein>
    <submittedName>
        <fullName evidence="7">Acetyltransferase (GNAT) family protein</fullName>
    </submittedName>
</protein>
<dbReference type="GO" id="GO:0016747">
    <property type="term" value="F:acyltransferase activity, transferring groups other than amino-acyl groups"/>
    <property type="evidence" value="ECO:0007669"/>
    <property type="project" value="InterPro"/>
</dbReference>
<feature type="domain" description="N-acetyltransferase" evidence="6">
    <location>
        <begin position="1"/>
        <end position="144"/>
    </location>
</feature>
<dbReference type="PANTHER" id="PTHR36449">
    <property type="entry name" value="ACETYLTRANSFERASE-RELATED"/>
    <property type="match status" value="1"/>
</dbReference>